<dbReference type="EMBL" id="CAKOGP040002258">
    <property type="protein sequence ID" value="CAJ1966114.1"/>
    <property type="molecule type" value="Genomic_DNA"/>
</dbReference>
<reference evidence="2" key="1">
    <citation type="submission" date="2023-08" db="EMBL/GenBank/DDBJ databases">
        <authorList>
            <person name="Audoor S."/>
            <person name="Bilcke G."/>
        </authorList>
    </citation>
    <scope>NUCLEOTIDE SEQUENCE</scope>
</reference>
<organism evidence="2 3">
    <name type="scientific">Cylindrotheca closterium</name>
    <dbReference type="NCBI Taxonomy" id="2856"/>
    <lineage>
        <taxon>Eukaryota</taxon>
        <taxon>Sar</taxon>
        <taxon>Stramenopiles</taxon>
        <taxon>Ochrophyta</taxon>
        <taxon>Bacillariophyta</taxon>
        <taxon>Bacillariophyceae</taxon>
        <taxon>Bacillariophycidae</taxon>
        <taxon>Bacillariales</taxon>
        <taxon>Bacillariaceae</taxon>
        <taxon>Cylindrotheca</taxon>
    </lineage>
</organism>
<evidence type="ECO:0000256" key="1">
    <source>
        <dbReference type="SAM" id="SignalP"/>
    </source>
</evidence>
<proteinExistence type="predicted"/>
<evidence type="ECO:0000313" key="3">
    <source>
        <dbReference type="Proteomes" id="UP001295423"/>
    </source>
</evidence>
<comment type="caution">
    <text evidence="2">The sequence shown here is derived from an EMBL/GenBank/DDBJ whole genome shotgun (WGS) entry which is preliminary data.</text>
</comment>
<gene>
    <name evidence="2" type="ORF">CYCCA115_LOCUS21697</name>
</gene>
<feature type="signal peptide" evidence="1">
    <location>
        <begin position="1"/>
        <end position="26"/>
    </location>
</feature>
<accession>A0AAD2PXE5</accession>
<protein>
    <submittedName>
        <fullName evidence="2">Uncharacterized protein</fullName>
    </submittedName>
</protein>
<sequence length="319" mass="33751">MRSFGSFSNVVIALMALLLVVDTVSAQECTVCGNAANVFSNPSAKWNGLTCQQLQNSLTALGAAEGCSAVLDSGRYNWFQHESFCGCQGFTAPETCSLCADDELVAFPTNPVPWPEPERYTCAEAAELARHVSDPSICSNEIATDAVKQTCCRKKGEGCPTCSLGGGFKLNSRYRNITCDLVAADTFELDNVQCKAYYGRDTHYWMNWETFCGCDGAVIPEKPCTLCGSNLEVVNPDAITPWVNETDVYTCAEANALALHISDNDVCVDEVQTPAVLEACCGPITGGGGGGATDSSAFTPVISAAAAGLSMAMLMLAML</sequence>
<evidence type="ECO:0000313" key="2">
    <source>
        <dbReference type="EMBL" id="CAJ1966114.1"/>
    </source>
</evidence>
<keyword evidence="1" id="KW-0732">Signal</keyword>
<dbReference type="Proteomes" id="UP001295423">
    <property type="component" value="Unassembled WGS sequence"/>
</dbReference>
<name>A0AAD2PXE5_9STRA</name>
<keyword evidence="3" id="KW-1185">Reference proteome</keyword>
<feature type="chain" id="PRO_5042157126" evidence="1">
    <location>
        <begin position="27"/>
        <end position="319"/>
    </location>
</feature>
<dbReference type="AlphaFoldDB" id="A0AAD2PXE5"/>